<comment type="similarity">
    <text evidence="1">Belongs to the unc-93 family.</text>
</comment>
<dbReference type="AlphaFoldDB" id="A0A915ICG6"/>
<keyword evidence="2" id="KW-0812">Transmembrane</keyword>
<protein>
    <submittedName>
        <fullName evidence="4">Uncharacterized protein</fullName>
    </submittedName>
</protein>
<accession>A0A915ICG6</accession>
<sequence length="122" mass="14154">MKALILVSYACDSIHKCVKQKSVWAVLFTRNLEVAFANYRLWESFGFIIGFLTTNLQIHTKLYLLLGCLLFGMFGYGLIELWEPLEVHAMKIRKKVTRLRSDRSKYLFSQDNLAMIQSLSAQ</sequence>
<keyword evidence="3" id="KW-1185">Reference proteome</keyword>
<dbReference type="WBParaSite" id="nRc.2.0.1.t11592-RA">
    <property type="protein sequence ID" value="nRc.2.0.1.t11592-RA"/>
    <property type="gene ID" value="nRc.2.0.1.g11592"/>
</dbReference>
<organism evidence="3 4">
    <name type="scientific">Romanomermis culicivorax</name>
    <name type="common">Nematode worm</name>
    <dbReference type="NCBI Taxonomy" id="13658"/>
    <lineage>
        <taxon>Eukaryota</taxon>
        <taxon>Metazoa</taxon>
        <taxon>Ecdysozoa</taxon>
        <taxon>Nematoda</taxon>
        <taxon>Enoplea</taxon>
        <taxon>Dorylaimia</taxon>
        <taxon>Mermithida</taxon>
        <taxon>Mermithoidea</taxon>
        <taxon>Mermithidae</taxon>
        <taxon>Romanomermis</taxon>
    </lineage>
</organism>
<feature type="transmembrane region" description="Helical" evidence="2">
    <location>
        <begin position="62"/>
        <end position="82"/>
    </location>
</feature>
<evidence type="ECO:0000313" key="4">
    <source>
        <dbReference type="WBParaSite" id="nRc.2.0.1.t11592-RA"/>
    </source>
</evidence>
<name>A0A915ICG6_ROMCU</name>
<evidence type="ECO:0000256" key="2">
    <source>
        <dbReference type="SAM" id="Phobius"/>
    </source>
</evidence>
<evidence type="ECO:0000256" key="1">
    <source>
        <dbReference type="ARBA" id="ARBA00009172"/>
    </source>
</evidence>
<dbReference type="PANTHER" id="PTHR19444:SF13">
    <property type="entry name" value="PROTEIN UNC-93 HOMOLOG A"/>
    <property type="match status" value="1"/>
</dbReference>
<reference evidence="4" key="1">
    <citation type="submission" date="2022-11" db="UniProtKB">
        <authorList>
            <consortium name="WormBaseParasite"/>
        </authorList>
    </citation>
    <scope>IDENTIFICATION</scope>
</reference>
<keyword evidence="2" id="KW-1133">Transmembrane helix</keyword>
<evidence type="ECO:0000313" key="3">
    <source>
        <dbReference type="Proteomes" id="UP000887565"/>
    </source>
</evidence>
<dbReference type="InterPro" id="IPR051951">
    <property type="entry name" value="UNC-93_regulatory"/>
</dbReference>
<keyword evidence="2" id="KW-0472">Membrane</keyword>
<proteinExistence type="inferred from homology"/>
<dbReference type="Proteomes" id="UP000887565">
    <property type="component" value="Unplaced"/>
</dbReference>
<dbReference type="PANTHER" id="PTHR19444">
    <property type="entry name" value="UNC-93 RELATED"/>
    <property type="match status" value="1"/>
</dbReference>